<sequence length="298" mass="33795">MQQLPEDVIEEILSRLHVKDLMRFKSVSKKWNSIISSQHLINLHLKKSISSPSHRRIFIPHSKSVVYKGLQDDTEELPLPPGAIAIRIWNPATRVSKTADLKLKFDNFVSWFGRESSDDEYKLILGIRPHGKQLANNHTLLVTLYVDGDSSNFSAQEIDLDQLVFKPYEEGTFFCGINHLCGLGVVDRCLSAICGNCEGFCVIYEVWIMKEYGIKESWTKSMNIPHPAGNIQYMYLVGVSDYGDIFFRSSTEHVNLFVYNVGEKKYTATLVSDGYFVKTYVETLVSPNLGKKRTVGAT</sequence>
<name>A0A022QVA5_ERYGU</name>
<dbReference type="InterPro" id="IPR050796">
    <property type="entry name" value="SCF_F-box_component"/>
</dbReference>
<evidence type="ECO:0000259" key="1">
    <source>
        <dbReference type="PROSITE" id="PS50181"/>
    </source>
</evidence>
<dbReference type="InterPro" id="IPR036047">
    <property type="entry name" value="F-box-like_dom_sf"/>
</dbReference>
<reference evidence="2 3" key="1">
    <citation type="journal article" date="2013" name="Proc. Natl. Acad. Sci. U.S.A.">
        <title>Fine-scale variation in meiotic recombination in Mimulus inferred from population shotgun sequencing.</title>
        <authorList>
            <person name="Hellsten U."/>
            <person name="Wright K.M."/>
            <person name="Jenkins J."/>
            <person name="Shu S."/>
            <person name="Yuan Y."/>
            <person name="Wessler S.R."/>
            <person name="Schmutz J."/>
            <person name="Willis J.H."/>
            <person name="Rokhsar D.S."/>
        </authorList>
    </citation>
    <scope>NUCLEOTIDE SEQUENCE [LARGE SCALE GENOMIC DNA]</scope>
    <source>
        <strain evidence="3">cv. DUN x IM62</strain>
    </source>
</reference>
<organism evidence="2 3">
    <name type="scientific">Erythranthe guttata</name>
    <name type="common">Yellow monkey flower</name>
    <name type="synonym">Mimulus guttatus</name>
    <dbReference type="NCBI Taxonomy" id="4155"/>
    <lineage>
        <taxon>Eukaryota</taxon>
        <taxon>Viridiplantae</taxon>
        <taxon>Streptophyta</taxon>
        <taxon>Embryophyta</taxon>
        <taxon>Tracheophyta</taxon>
        <taxon>Spermatophyta</taxon>
        <taxon>Magnoliopsida</taxon>
        <taxon>eudicotyledons</taxon>
        <taxon>Gunneridae</taxon>
        <taxon>Pentapetalae</taxon>
        <taxon>asterids</taxon>
        <taxon>lamiids</taxon>
        <taxon>Lamiales</taxon>
        <taxon>Phrymaceae</taxon>
        <taxon>Erythranthe</taxon>
    </lineage>
</organism>
<dbReference type="SMART" id="SM00256">
    <property type="entry name" value="FBOX"/>
    <property type="match status" value="1"/>
</dbReference>
<feature type="domain" description="F-box" evidence="1">
    <location>
        <begin position="1"/>
        <end position="48"/>
    </location>
</feature>
<dbReference type="PANTHER" id="PTHR31672">
    <property type="entry name" value="BNACNNG10540D PROTEIN"/>
    <property type="match status" value="1"/>
</dbReference>
<evidence type="ECO:0000313" key="2">
    <source>
        <dbReference type="EMBL" id="EYU31484.1"/>
    </source>
</evidence>
<dbReference type="PANTHER" id="PTHR31672:SF13">
    <property type="entry name" value="F-BOX PROTEIN CPR30-LIKE"/>
    <property type="match status" value="1"/>
</dbReference>
<evidence type="ECO:0000313" key="3">
    <source>
        <dbReference type="Proteomes" id="UP000030748"/>
    </source>
</evidence>
<dbReference type="Gene3D" id="1.20.1280.50">
    <property type="match status" value="1"/>
</dbReference>
<dbReference type="CDD" id="cd22157">
    <property type="entry name" value="F-box_AtFBW1-like"/>
    <property type="match status" value="1"/>
</dbReference>
<dbReference type="Proteomes" id="UP000030748">
    <property type="component" value="Unassembled WGS sequence"/>
</dbReference>
<dbReference type="PROSITE" id="PS50181">
    <property type="entry name" value="FBOX"/>
    <property type="match status" value="1"/>
</dbReference>
<accession>A0A022QVA5</accession>
<dbReference type="AlphaFoldDB" id="A0A022QVA5"/>
<protein>
    <recommendedName>
        <fullName evidence="1">F-box domain-containing protein</fullName>
    </recommendedName>
</protein>
<keyword evidence="3" id="KW-1185">Reference proteome</keyword>
<dbReference type="Pfam" id="PF00646">
    <property type="entry name" value="F-box"/>
    <property type="match status" value="1"/>
</dbReference>
<dbReference type="InterPro" id="IPR001810">
    <property type="entry name" value="F-box_dom"/>
</dbReference>
<dbReference type="SUPFAM" id="SSF81383">
    <property type="entry name" value="F-box domain"/>
    <property type="match status" value="1"/>
</dbReference>
<gene>
    <name evidence="2" type="ORF">MIMGU_mgv1a010909mg</name>
</gene>
<proteinExistence type="predicted"/>
<dbReference type="EMBL" id="KI630969">
    <property type="protein sequence ID" value="EYU31484.1"/>
    <property type="molecule type" value="Genomic_DNA"/>
</dbReference>